<sequence>MALRQNGKPADVTAHHPRRSPPVRSKQPVILPRRSKPRSKPAQKMQPASRRRRSKLVRKVPVGKVMSSPPPPKKCLAFAIASASMELAHISRKASLSEEEPNEQVSDDAEDDDEGVSLMLTQKEGSAEIADLLSTDGAAVTEHHDTGQSGPRY</sequence>
<proteinExistence type="predicted"/>
<feature type="compositionally biased region" description="Basic residues" evidence="1">
    <location>
        <begin position="49"/>
        <end position="58"/>
    </location>
</feature>
<feature type="region of interest" description="Disordered" evidence="1">
    <location>
        <begin position="91"/>
        <end position="116"/>
    </location>
</feature>
<feature type="region of interest" description="Disordered" evidence="1">
    <location>
        <begin position="1"/>
        <end position="73"/>
    </location>
</feature>
<dbReference type="AlphaFoldDB" id="A0A6A3RU31"/>
<evidence type="ECO:0000256" key="1">
    <source>
        <dbReference type="SAM" id="MobiDB-lite"/>
    </source>
</evidence>
<gene>
    <name evidence="2" type="ORF">PF007_g14324</name>
</gene>
<evidence type="ECO:0000313" key="2">
    <source>
        <dbReference type="EMBL" id="KAE9103679.1"/>
    </source>
</evidence>
<evidence type="ECO:0000313" key="3">
    <source>
        <dbReference type="Proteomes" id="UP000441208"/>
    </source>
</evidence>
<reference evidence="2 3" key="1">
    <citation type="submission" date="2018-08" db="EMBL/GenBank/DDBJ databases">
        <title>Genomic investigation of the strawberry pathogen Phytophthora fragariae indicates pathogenicity is determined by transcriptional variation in three key races.</title>
        <authorList>
            <person name="Adams T.M."/>
            <person name="Armitage A.D."/>
            <person name="Sobczyk M.K."/>
            <person name="Bates H.J."/>
            <person name="Dunwell J.M."/>
            <person name="Nellist C.F."/>
            <person name="Harrison R.J."/>
        </authorList>
    </citation>
    <scope>NUCLEOTIDE SEQUENCE [LARGE SCALE GENOMIC DNA]</scope>
    <source>
        <strain evidence="2 3">NOV-71</strain>
    </source>
</reference>
<comment type="caution">
    <text evidence="2">The sequence shown here is derived from an EMBL/GenBank/DDBJ whole genome shotgun (WGS) entry which is preliminary data.</text>
</comment>
<name>A0A6A3RU31_9STRA</name>
<dbReference type="Proteomes" id="UP000441208">
    <property type="component" value="Unassembled WGS sequence"/>
</dbReference>
<dbReference type="EMBL" id="QXFZ01000825">
    <property type="protein sequence ID" value="KAE9103679.1"/>
    <property type="molecule type" value="Genomic_DNA"/>
</dbReference>
<feature type="compositionally biased region" description="Acidic residues" evidence="1">
    <location>
        <begin position="97"/>
        <end position="115"/>
    </location>
</feature>
<organism evidence="2 3">
    <name type="scientific">Phytophthora fragariae</name>
    <dbReference type="NCBI Taxonomy" id="53985"/>
    <lineage>
        <taxon>Eukaryota</taxon>
        <taxon>Sar</taxon>
        <taxon>Stramenopiles</taxon>
        <taxon>Oomycota</taxon>
        <taxon>Peronosporomycetes</taxon>
        <taxon>Peronosporales</taxon>
        <taxon>Peronosporaceae</taxon>
        <taxon>Phytophthora</taxon>
    </lineage>
</organism>
<accession>A0A6A3RU31</accession>
<protein>
    <submittedName>
        <fullName evidence="2">Uncharacterized protein</fullName>
    </submittedName>
</protein>